<feature type="transmembrane region" description="Helical" evidence="6">
    <location>
        <begin position="83"/>
        <end position="105"/>
    </location>
</feature>
<dbReference type="PANTHER" id="PTHR30250:SF11">
    <property type="entry name" value="O-ANTIGEN TRANSPORTER-RELATED"/>
    <property type="match status" value="1"/>
</dbReference>
<keyword evidence="8" id="KW-1185">Reference proteome</keyword>
<comment type="caution">
    <text evidence="7">The sequence shown here is derived from an EMBL/GenBank/DDBJ whole genome shotgun (WGS) entry which is preliminary data.</text>
</comment>
<sequence length="467" mass="53390">MLKSILNNIVFKNFSYLTISTVISQLIALITILKITSILNPNDYGLYTFLIAQGTLLLKIGDLGNRNIVIRTIARDPKQTNDLLVNGGIVRSLAIILLFLVYLVYNHFLGSLSSEHLLLIFIFTLVSCFSGLFELVFMGNQKMFPSSLINLGYSVIWFLIVFFLPNRVMDITLIFILYIAVNFFKAALFLFFLRYHKLLIGRVQNFVVSTKQLFKESWPYFIMILIMLPLTSLSNNFLDINSNNQQIGYFNLSQRLIGPLSLVITMMLTAVFPNLSALWVKDKVKFKNFLSKGFRFFMLASIILCFLFTIFAKEVVIYLFPSEYLPAVAVCQIQVWYLFLTSIDSLIGVVLGAANMEKLILRFGILYFFICTPALYYGSHYGALGLSYSYVVSFGFCLVYVWFTFKRTLQLEIKHNGRLWALGLGLFAISYFLPSNTSLAHKLLLSTLILLVFGSYLFISYKSTRVQ</sequence>
<dbReference type="InterPro" id="IPR002797">
    <property type="entry name" value="Polysacc_synth"/>
</dbReference>
<keyword evidence="3 6" id="KW-0812">Transmembrane</keyword>
<gene>
    <name evidence="7" type="ORF">GQ41_3223</name>
</gene>
<feature type="transmembrane region" description="Helical" evidence="6">
    <location>
        <begin position="333"/>
        <end position="352"/>
    </location>
</feature>
<keyword evidence="2" id="KW-1003">Cell membrane</keyword>
<protein>
    <submittedName>
        <fullName evidence="7">O-antigen/teichoic acid export membrane protein</fullName>
    </submittedName>
</protein>
<dbReference type="InterPro" id="IPR050833">
    <property type="entry name" value="Poly_Biosynth_Transport"/>
</dbReference>
<keyword evidence="5 6" id="KW-0472">Membrane</keyword>
<feature type="transmembrane region" description="Helical" evidence="6">
    <location>
        <begin position="359"/>
        <end position="379"/>
    </location>
</feature>
<feature type="transmembrane region" description="Helical" evidence="6">
    <location>
        <begin position="385"/>
        <end position="405"/>
    </location>
</feature>
<feature type="transmembrane region" description="Helical" evidence="6">
    <location>
        <begin position="44"/>
        <end position="62"/>
    </location>
</feature>
<feature type="transmembrane region" description="Helical" evidence="6">
    <location>
        <begin position="296"/>
        <end position="321"/>
    </location>
</feature>
<feature type="transmembrane region" description="Helical" evidence="6">
    <location>
        <begin position="171"/>
        <end position="193"/>
    </location>
</feature>
<reference evidence="7 8" key="1">
    <citation type="submission" date="2019-06" db="EMBL/GenBank/DDBJ databases">
        <title>A large-scale integrated study on North Sea by COGITO (Coastal Microbe Genomic &amp; Taxonomic Observatory).</title>
        <authorList>
            <person name="Teeling H."/>
        </authorList>
    </citation>
    <scope>NUCLEOTIDE SEQUENCE [LARGE SCALE GENOMIC DNA]</scope>
    <source>
        <strain evidence="7 8">MAR_2009_79</strain>
    </source>
</reference>
<dbReference type="EMBL" id="VHIF01000001">
    <property type="protein sequence ID" value="TQO38570.1"/>
    <property type="molecule type" value="Genomic_DNA"/>
</dbReference>
<evidence type="ECO:0000256" key="4">
    <source>
        <dbReference type="ARBA" id="ARBA00022989"/>
    </source>
</evidence>
<evidence type="ECO:0000256" key="3">
    <source>
        <dbReference type="ARBA" id="ARBA00022692"/>
    </source>
</evidence>
<evidence type="ECO:0000256" key="5">
    <source>
        <dbReference type="ARBA" id="ARBA00023136"/>
    </source>
</evidence>
<feature type="transmembrane region" description="Helical" evidence="6">
    <location>
        <begin position="14"/>
        <end position="38"/>
    </location>
</feature>
<comment type="subcellular location">
    <subcellularLocation>
        <location evidence="1">Cell membrane</location>
        <topology evidence="1">Multi-pass membrane protein</topology>
    </subcellularLocation>
</comment>
<feature type="transmembrane region" description="Helical" evidence="6">
    <location>
        <begin position="117"/>
        <end position="136"/>
    </location>
</feature>
<accession>A0ABY3ADH2</accession>
<keyword evidence="4 6" id="KW-1133">Transmembrane helix</keyword>
<evidence type="ECO:0000256" key="6">
    <source>
        <dbReference type="SAM" id="Phobius"/>
    </source>
</evidence>
<dbReference type="Proteomes" id="UP000315363">
    <property type="component" value="Unassembled WGS sequence"/>
</dbReference>
<evidence type="ECO:0000313" key="7">
    <source>
        <dbReference type="EMBL" id="TQO38570.1"/>
    </source>
</evidence>
<evidence type="ECO:0000313" key="8">
    <source>
        <dbReference type="Proteomes" id="UP000315363"/>
    </source>
</evidence>
<dbReference type="RefSeq" id="WP_142190142.1">
    <property type="nucleotide sequence ID" value="NZ_VHIF01000001.1"/>
</dbReference>
<feature type="transmembrane region" description="Helical" evidence="6">
    <location>
        <begin position="218"/>
        <end position="237"/>
    </location>
</feature>
<organism evidence="7 8">
    <name type="scientific">Arenibacter algicola</name>
    <dbReference type="NCBI Taxonomy" id="616991"/>
    <lineage>
        <taxon>Bacteria</taxon>
        <taxon>Pseudomonadati</taxon>
        <taxon>Bacteroidota</taxon>
        <taxon>Flavobacteriia</taxon>
        <taxon>Flavobacteriales</taxon>
        <taxon>Flavobacteriaceae</taxon>
        <taxon>Arenibacter</taxon>
    </lineage>
</organism>
<evidence type="ECO:0000256" key="2">
    <source>
        <dbReference type="ARBA" id="ARBA00022475"/>
    </source>
</evidence>
<proteinExistence type="predicted"/>
<feature type="transmembrane region" description="Helical" evidence="6">
    <location>
        <begin position="148"/>
        <end position="165"/>
    </location>
</feature>
<feature type="transmembrane region" description="Helical" evidence="6">
    <location>
        <begin position="439"/>
        <end position="459"/>
    </location>
</feature>
<name>A0ABY3ADH2_9FLAO</name>
<feature type="transmembrane region" description="Helical" evidence="6">
    <location>
        <begin position="417"/>
        <end position="433"/>
    </location>
</feature>
<dbReference type="Pfam" id="PF01943">
    <property type="entry name" value="Polysacc_synt"/>
    <property type="match status" value="1"/>
</dbReference>
<dbReference type="PANTHER" id="PTHR30250">
    <property type="entry name" value="PST FAMILY PREDICTED COLANIC ACID TRANSPORTER"/>
    <property type="match status" value="1"/>
</dbReference>
<evidence type="ECO:0000256" key="1">
    <source>
        <dbReference type="ARBA" id="ARBA00004651"/>
    </source>
</evidence>
<feature type="transmembrane region" description="Helical" evidence="6">
    <location>
        <begin position="257"/>
        <end position="275"/>
    </location>
</feature>